<protein>
    <submittedName>
        <fullName evidence="1">Uncharacterized protein</fullName>
    </submittedName>
</protein>
<name>A0AAE3UAN4_9BACT</name>
<dbReference type="EMBL" id="JASJOS010000011">
    <property type="protein sequence ID" value="MDJ1483513.1"/>
    <property type="molecule type" value="Genomic_DNA"/>
</dbReference>
<organism evidence="1 2">
    <name type="scientific">Xanthocytophaga flava</name>
    <dbReference type="NCBI Taxonomy" id="3048013"/>
    <lineage>
        <taxon>Bacteria</taxon>
        <taxon>Pseudomonadati</taxon>
        <taxon>Bacteroidota</taxon>
        <taxon>Cytophagia</taxon>
        <taxon>Cytophagales</taxon>
        <taxon>Rhodocytophagaceae</taxon>
        <taxon>Xanthocytophaga</taxon>
    </lineage>
</organism>
<evidence type="ECO:0000313" key="1">
    <source>
        <dbReference type="EMBL" id="MDJ1483513.1"/>
    </source>
</evidence>
<dbReference type="RefSeq" id="WP_313983469.1">
    <property type="nucleotide sequence ID" value="NZ_JASJOS010000011.1"/>
</dbReference>
<dbReference type="AlphaFoldDB" id="A0AAE3UAN4"/>
<sequence length="186" mass="22088">MPKIAKHVEKAILEMPQKEKDKLLIRLISKDTLLTEKLEHQLLGDDNDTLDRRNELLQQIIEMASYEHYDTPGWLMMAMREKSGQITRHEKVTKDKFGEVVLLLALINEPFTRQKDMLEKKSKRADNFAEYVVKRARIIVNKAEKLHSDYYVEIEERVNDMLTFIHKYQPCRYYLEATPLPKSWNP</sequence>
<gene>
    <name evidence="1" type="ORF">QNI16_23650</name>
</gene>
<evidence type="ECO:0000313" key="2">
    <source>
        <dbReference type="Proteomes" id="UP001241110"/>
    </source>
</evidence>
<comment type="caution">
    <text evidence="1">The sequence shown here is derived from an EMBL/GenBank/DDBJ whole genome shotgun (WGS) entry which is preliminary data.</text>
</comment>
<accession>A0AAE3UAN4</accession>
<reference evidence="1" key="1">
    <citation type="submission" date="2023-05" db="EMBL/GenBank/DDBJ databases">
        <authorList>
            <person name="Zhang X."/>
        </authorList>
    </citation>
    <scope>NUCLEOTIDE SEQUENCE</scope>
    <source>
        <strain evidence="1">YF14B1</strain>
    </source>
</reference>
<proteinExistence type="predicted"/>
<dbReference type="Proteomes" id="UP001241110">
    <property type="component" value="Unassembled WGS sequence"/>
</dbReference>